<reference evidence="2 3" key="1">
    <citation type="submission" date="2012-09" db="EMBL/GenBank/DDBJ databases">
        <title>Genome Sequence of alkane-degrading Bacterium Alcanivorax jadensis T9.</title>
        <authorList>
            <person name="Lai Q."/>
            <person name="Shao Z."/>
        </authorList>
    </citation>
    <scope>NUCLEOTIDE SEQUENCE [LARGE SCALE GENOMIC DNA]</scope>
    <source>
        <strain evidence="2 3">T9</strain>
    </source>
</reference>
<protein>
    <recommendedName>
        <fullName evidence="4">Lipoprotein</fullName>
    </recommendedName>
</protein>
<gene>
    <name evidence="2" type="ORF">T9A_03171</name>
</gene>
<organism evidence="2 3">
    <name type="scientific">Alcanivorax jadensis T9</name>
    <dbReference type="NCBI Taxonomy" id="1177181"/>
    <lineage>
        <taxon>Bacteria</taxon>
        <taxon>Pseudomonadati</taxon>
        <taxon>Pseudomonadota</taxon>
        <taxon>Gammaproteobacteria</taxon>
        <taxon>Oceanospirillales</taxon>
        <taxon>Alcanivoracaceae</taxon>
        <taxon>Alcanivorax</taxon>
    </lineage>
</organism>
<evidence type="ECO:0000256" key="1">
    <source>
        <dbReference type="SAM" id="SignalP"/>
    </source>
</evidence>
<keyword evidence="1" id="KW-0732">Signal</keyword>
<evidence type="ECO:0000313" key="2">
    <source>
        <dbReference type="EMBL" id="KGD59789.1"/>
    </source>
</evidence>
<feature type="signal peptide" evidence="1">
    <location>
        <begin position="1"/>
        <end position="18"/>
    </location>
</feature>
<evidence type="ECO:0008006" key="4">
    <source>
        <dbReference type="Google" id="ProtNLM"/>
    </source>
</evidence>
<keyword evidence="3" id="KW-1185">Reference proteome</keyword>
<proteinExistence type="predicted"/>
<accession>A0ABR4W8P3</accession>
<dbReference type="EMBL" id="ARXU01000018">
    <property type="protein sequence ID" value="KGD59789.1"/>
    <property type="molecule type" value="Genomic_DNA"/>
</dbReference>
<sequence length="113" mass="12835">MRRLLSIALLLLASSSQADKVYLLKTAPSGCQAGDTVTIETGGKLQGLFFSDAWIENNAKKKLFKAVKKADGNRAVLKDRRVFLMDNHHRGIQRMELEAWTWRCEEPLKMDNE</sequence>
<dbReference type="RefSeq" id="WP_035250468.1">
    <property type="nucleotide sequence ID" value="NZ_ARXU01000018.1"/>
</dbReference>
<comment type="caution">
    <text evidence="2">The sequence shown here is derived from an EMBL/GenBank/DDBJ whole genome shotgun (WGS) entry which is preliminary data.</text>
</comment>
<name>A0ABR4W8P3_9GAMM</name>
<evidence type="ECO:0000313" key="3">
    <source>
        <dbReference type="Proteomes" id="UP000029443"/>
    </source>
</evidence>
<dbReference type="Proteomes" id="UP000029443">
    <property type="component" value="Unassembled WGS sequence"/>
</dbReference>
<feature type="chain" id="PRO_5047484517" description="Lipoprotein" evidence="1">
    <location>
        <begin position="19"/>
        <end position="113"/>
    </location>
</feature>